<dbReference type="Pfam" id="PF04832">
    <property type="entry name" value="SOUL"/>
    <property type="match status" value="1"/>
</dbReference>
<dbReference type="InterPro" id="IPR002151">
    <property type="entry name" value="Kinesin_light"/>
</dbReference>
<feature type="coiled-coil region" evidence="12">
    <location>
        <begin position="82"/>
        <end position="144"/>
    </location>
</feature>
<dbReference type="Gene3D" id="1.25.40.10">
    <property type="entry name" value="Tetratricopeptide repeat domain"/>
    <property type="match status" value="1"/>
</dbReference>
<keyword evidence="7 11" id="KW-0802">TPR repeat</keyword>
<evidence type="ECO:0000256" key="12">
    <source>
        <dbReference type="SAM" id="Coils"/>
    </source>
</evidence>
<keyword evidence="6" id="KW-0677">Repeat</keyword>
<dbReference type="SUPFAM" id="SSF55136">
    <property type="entry name" value="Probable bacterial effector-binding domain"/>
    <property type="match status" value="1"/>
</dbReference>
<feature type="region of interest" description="Disordered" evidence="13">
    <location>
        <begin position="149"/>
        <end position="196"/>
    </location>
</feature>
<comment type="similarity">
    <text evidence="3">Belongs to the HEBP family.</text>
</comment>
<evidence type="ECO:0000313" key="14">
    <source>
        <dbReference type="EMBL" id="EMP36545.1"/>
    </source>
</evidence>
<reference evidence="15" key="1">
    <citation type="journal article" date="2013" name="Nat. Genet.">
        <title>The draft genomes of soft-shell turtle and green sea turtle yield insights into the development and evolution of the turtle-specific body plan.</title>
        <authorList>
            <person name="Wang Z."/>
            <person name="Pascual-Anaya J."/>
            <person name="Zadissa A."/>
            <person name="Li W."/>
            <person name="Niimura Y."/>
            <person name="Huang Z."/>
            <person name="Li C."/>
            <person name="White S."/>
            <person name="Xiong Z."/>
            <person name="Fang D."/>
            <person name="Wang B."/>
            <person name="Ming Y."/>
            <person name="Chen Y."/>
            <person name="Zheng Y."/>
            <person name="Kuraku S."/>
            <person name="Pignatelli M."/>
            <person name="Herrero J."/>
            <person name="Beal K."/>
            <person name="Nozawa M."/>
            <person name="Li Q."/>
            <person name="Wang J."/>
            <person name="Zhang H."/>
            <person name="Yu L."/>
            <person name="Shigenobu S."/>
            <person name="Wang J."/>
            <person name="Liu J."/>
            <person name="Flicek P."/>
            <person name="Searle S."/>
            <person name="Wang J."/>
            <person name="Kuratani S."/>
            <person name="Yin Y."/>
            <person name="Aken B."/>
            <person name="Zhang G."/>
            <person name="Irie N."/>
        </authorList>
    </citation>
    <scope>NUCLEOTIDE SEQUENCE [LARGE SCALE GENOMIC DNA]</scope>
</reference>
<feature type="compositionally biased region" description="Basic and acidic residues" evidence="13">
    <location>
        <begin position="149"/>
        <end position="169"/>
    </location>
</feature>
<dbReference type="FunFam" id="1.25.40.10:FF:000003">
    <property type="entry name" value="kinesin light chain isoform X1"/>
    <property type="match status" value="1"/>
</dbReference>
<dbReference type="GO" id="GO:0005737">
    <property type="term" value="C:cytoplasm"/>
    <property type="evidence" value="ECO:0007669"/>
    <property type="project" value="TreeGrafter"/>
</dbReference>
<dbReference type="GO" id="GO:0007018">
    <property type="term" value="P:microtubule-based movement"/>
    <property type="evidence" value="ECO:0007669"/>
    <property type="project" value="TreeGrafter"/>
</dbReference>
<comment type="subcellular location">
    <subcellularLocation>
        <location evidence="1">Cytoplasm</location>
        <location evidence="1">Cytoskeleton</location>
    </subcellularLocation>
</comment>
<evidence type="ECO:0000256" key="9">
    <source>
        <dbReference type="ARBA" id="ARBA00023175"/>
    </source>
</evidence>
<evidence type="ECO:0000256" key="10">
    <source>
        <dbReference type="ARBA" id="ARBA00023212"/>
    </source>
</evidence>
<name>M7BLD6_CHEMY</name>
<dbReference type="Proteomes" id="UP000031443">
    <property type="component" value="Unassembled WGS sequence"/>
</dbReference>
<feature type="repeat" description="TPR" evidence="11">
    <location>
        <begin position="290"/>
        <end position="323"/>
    </location>
</feature>
<evidence type="ECO:0000256" key="5">
    <source>
        <dbReference type="ARBA" id="ARBA00022701"/>
    </source>
</evidence>
<dbReference type="Gene3D" id="3.20.80.10">
    <property type="entry name" value="Regulatory factor, effector binding domain"/>
    <property type="match status" value="1"/>
</dbReference>
<dbReference type="InterPro" id="IPR011256">
    <property type="entry name" value="Reg_factor_effector_dom_sf"/>
</dbReference>
<dbReference type="EMBL" id="KB524693">
    <property type="protein sequence ID" value="EMP36545.1"/>
    <property type="molecule type" value="Genomic_DNA"/>
</dbReference>
<dbReference type="AlphaFoldDB" id="M7BLD6"/>
<dbReference type="PROSITE" id="PS01160">
    <property type="entry name" value="KINESIN_LIGHT"/>
    <property type="match status" value="1"/>
</dbReference>
<dbReference type="Pfam" id="PF13424">
    <property type="entry name" value="TPR_12"/>
    <property type="match status" value="2"/>
</dbReference>
<evidence type="ECO:0000256" key="11">
    <source>
        <dbReference type="PROSITE-ProRule" id="PRU00339"/>
    </source>
</evidence>
<dbReference type="PRINTS" id="PR00381">
    <property type="entry name" value="KINESINLIGHT"/>
</dbReference>
<dbReference type="InterPro" id="IPR011990">
    <property type="entry name" value="TPR-like_helical_dom_sf"/>
</dbReference>
<dbReference type="STRING" id="8469.M7BLD6"/>
<evidence type="ECO:0000256" key="3">
    <source>
        <dbReference type="ARBA" id="ARBA00009817"/>
    </source>
</evidence>
<evidence type="ECO:0000256" key="7">
    <source>
        <dbReference type="ARBA" id="ARBA00022803"/>
    </source>
</evidence>
<keyword evidence="4" id="KW-0963">Cytoplasm</keyword>
<feature type="compositionally biased region" description="Low complexity" evidence="13">
    <location>
        <begin position="186"/>
        <end position="196"/>
    </location>
</feature>
<proteinExistence type="inferred from homology"/>
<dbReference type="InterPro" id="IPR006917">
    <property type="entry name" value="SOUL_heme-bd"/>
</dbReference>
<protein>
    <submittedName>
        <fullName evidence="14">Kinesin light chain 4</fullName>
    </submittedName>
</protein>
<dbReference type="Pfam" id="PF13374">
    <property type="entry name" value="TPR_10"/>
    <property type="match status" value="2"/>
</dbReference>
<dbReference type="PROSITE" id="PS50005">
    <property type="entry name" value="TPR"/>
    <property type="match status" value="2"/>
</dbReference>
<evidence type="ECO:0000256" key="8">
    <source>
        <dbReference type="ARBA" id="ARBA00023054"/>
    </source>
</evidence>
<evidence type="ECO:0000256" key="13">
    <source>
        <dbReference type="SAM" id="MobiDB-lite"/>
    </source>
</evidence>
<dbReference type="SUPFAM" id="SSF48452">
    <property type="entry name" value="TPR-like"/>
    <property type="match status" value="2"/>
</dbReference>
<dbReference type="eggNOG" id="KOG1840">
    <property type="taxonomic scope" value="Eukaryota"/>
</dbReference>
<keyword evidence="15" id="KW-1185">Reference proteome</keyword>
<dbReference type="GO" id="GO:0005874">
    <property type="term" value="C:microtubule"/>
    <property type="evidence" value="ECO:0007669"/>
    <property type="project" value="UniProtKB-KW"/>
</dbReference>
<evidence type="ECO:0000256" key="4">
    <source>
        <dbReference type="ARBA" id="ARBA00022490"/>
    </source>
</evidence>
<sequence>MVYPREEKLDKLSQEEIICNTKLVMQGLEALKNEHNSILHSLLETIKCLKKDEEANLVHEKSNLLRKSVEMIELGLGEAQVMMALSSHLNAVESEKQKLRAQVRRLCQENQWLRDELANTQQKLQRSEQTVAQLEEEKKHLEFMNQLKKYDEDVSPSEEKEGDSTKDSLDDLFPNEEEDHGPGMPHQHSSAAAAAQQGGYEIPARLRTLHNLVIQYASQGRYEVAVPLCKQALEDLEKTSGHDHPDVATMLNILALVYRDQNKYKEAAHLLNDALSIREKTLGKDHPAVAATLNNLAVLYGKRGKYKEAEPLCKRALEIREKVLGKDHPDVAKQLNNLALLCQNQGKYEEVEYYYRRALEIYESRLGHDDPNVAKTKNNLASCYLKQGKYKDAEVLYKEILTRAHVKEFGSVDDEHKPIWMHAEEREEMSKSKQRDGDPYAEYGSWYKACKVSSPTVTTTLRNLGALYRRQGKLEAAETLEACAVQSRRQGIDPINQTKVVEILKEGASAERRRSRDSLGGSVKYESATDGSEEVSMGVQWTGDGTGALQRSSSLVKLRDVIRRSSEMLVKKLQGNAPLEPRNPKKGKFVVPVEGVRDEDIEDFGDPPRTMFHFQSTWKKSRNCGVGMARITLEDLNGLDDESLDEDEEPMDGEEQNRLFSHWETVASTHQVTLPQEMAGPIMQMTQHSQVREPVPYVTLLQHEKCEERLYPAGKWACVTKGEPMYEQSISMGFMKLMRYICKENSTGRYLGMTVPVVNEIRLSEEGTELLRDVTTTYYLPGEFQPDPPLPTDPDIRIVERQPLRVLTRVFYGVTTEETILREIRLLWELLGSTDTVLRESYMVAAYENPSVPQRRNEIWFIRRAE</sequence>
<evidence type="ECO:0000256" key="2">
    <source>
        <dbReference type="ARBA" id="ARBA00009622"/>
    </source>
</evidence>
<dbReference type="GO" id="GO:0019894">
    <property type="term" value="F:kinesin binding"/>
    <property type="evidence" value="ECO:0007669"/>
    <property type="project" value="TreeGrafter"/>
</dbReference>
<dbReference type="InterPro" id="IPR015792">
    <property type="entry name" value="Kinesin_light_repeat"/>
</dbReference>
<evidence type="ECO:0000313" key="15">
    <source>
        <dbReference type="Proteomes" id="UP000031443"/>
    </source>
</evidence>
<dbReference type="InterPro" id="IPR019734">
    <property type="entry name" value="TPR_rpt"/>
</dbReference>
<keyword evidence="8 12" id="KW-0175">Coiled coil</keyword>
<gene>
    <name evidence="14" type="ORF">UY3_06234</name>
</gene>
<dbReference type="PANTHER" id="PTHR45783">
    <property type="entry name" value="KINESIN LIGHT CHAIN"/>
    <property type="match status" value="1"/>
</dbReference>
<dbReference type="GO" id="GO:0005871">
    <property type="term" value="C:kinesin complex"/>
    <property type="evidence" value="ECO:0007669"/>
    <property type="project" value="InterPro"/>
</dbReference>
<keyword evidence="9" id="KW-0505">Motor protein</keyword>
<evidence type="ECO:0000256" key="6">
    <source>
        <dbReference type="ARBA" id="ARBA00022737"/>
    </source>
</evidence>
<keyword evidence="5" id="KW-0493">Microtubule</keyword>
<accession>M7BLD6</accession>
<evidence type="ECO:0000256" key="1">
    <source>
        <dbReference type="ARBA" id="ARBA00004245"/>
    </source>
</evidence>
<dbReference type="SMART" id="SM00028">
    <property type="entry name" value="TPR"/>
    <property type="match status" value="5"/>
</dbReference>
<organism evidence="14 15">
    <name type="scientific">Chelonia mydas</name>
    <name type="common">Green sea-turtle</name>
    <name type="synonym">Chelonia agassizi</name>
    <dbReference type="NCBI Taxonomy" id="8469"/>
    <lineage>
        <taxon>Eukaryota</taxon>
        <taxon>Metazoa</taxon>
        <taxon>Chordata</taxon>
        <taxon>Craniata</taxon>
        <taxon>Vertebrata</taxon>
        <taxon>Euteleostomi</taxon>
        <taxon>Archelosauria</taxon>
        <taxon>Testudinata</taxon>
        <taxon>Testudines</taxon>
        <taxon>Cryptodira</taxon>
        <taxon>Durocryptodira</taxon>
        <taxon>Americhelydia</taxon>
        <taxon>Chelonioidea</taxon>
        <taxon>Cheloniidae</taxon>
        <taxon>Chelonia</taxon>
    </lineage>
</organism>
<comment type="similarity">
    <text evidence="2">Belongs to the kinesin light chain family.</text>
</comment>
<feature type="repeat" description="TPR" evidence="11">
    <location>
        <begin position="248"/>
        <end position="281"/>
    </location>
</feature>
<dbReference type="PANTHER" id="PTHR45783:SF6">
    <property type="entry name" value="KINESIN LIGHT CHAIN 4"/>
    <property type="match status" value="1"/>
</dbReference>
<keyword evidence="10" id="KW-0206">Cytoskeleton</keyword>
<feature type="region of interest" description="Disordered" evidence="13">
    <location>
        <begin position="509"/>
        <end position="529"/>
    </location>
</feature>